<dbReference type="InterPro" id="IPR000768">
    <property type="entry name" value="ART"/>
</dbReference>
<dbReference type="PROSITE" id="PS51996">
    <property type="entry name" value="TR_MART"/>
    <property type="match status" value="1"/>
</dbReference>
<proteinExistence type="inferred from homology"/>
<keyword evidence="3 7" id="KW-0808">Transferase</keyword>
<protein>
    <recommendedName>
        <fullName evidence="7">NAD(P)(+)--arginine ADP-ribosyltransferase</fullName>
        <ecNumber evidence="7">2.4.2.31</ecNumber>
    </recommendedName>
    <alternativeName>
        <fullName evidence="7">Mono(ADP-ribosyl)transferase</fullName>
    </alternativeName>
</protein>
<evidence type="ECO:0000256" key="5">
    <source>
        <dbReference type="ARBA" id="ARBA00022857"/>
    </source>
</evidence>
<dbReference type="Pfam" id="PF01129">
    <property type="entry name" value="ART"/>
    <property type="match status" value="1"/>
</dbReference>
<keyword evidence="7" id="KW-0732">Signal</keyword>
<dbReference type="Proteomes" id="UP000515150">
    <property type="component" value="Chromosome 17"/>
</dbReference>
<dbReference type="EC" id="2.4.2.31" evidence="7"/>
<keyword evidence="8" id="KW-1185">Reference proteome</keyword>
<gene>
    <name evidence="9" type="primary">LOC114845009</name>
</gene>
<dbReference type="AlphaFoldDB" id="A0A6P7L5Y3"/>
<dbReference type="KEGG" id="bspl:114845009"/>
<dbReference type="PANTHER" id="PTHR10339">
    <property type="entry name" value="ADP-RIBOSYLTRANSFERASE"/>
    <property type="match status" value="1"/>
</dbReference>
<evidence type="ECO:0000256" key="2">
    <source>
        <dbReference type="ARBA" id="ARBA00022676"/>
    </source>
</evidence>
<evidence type="ECO:0000256" key="7">
    <source>
        <dbReference type="RuleBase" id="RU361228"/>
    </source>
</evidence>
<dbReference type="GO" id="GO:0003950">
    <property type="term" value="F:NAD+ poly-ADP-ribosyltransferase activity"/>
    <property type="evidence" value="ECO:0007669"/>
    <property type="project" value="TreeGrafter"/>
</dbReference>
<dbReference type="PANTHER" id="PTHR10339:SF29">
    <property type="entry name" value="NAD(P)(+)--ARGININE ADP-RIBOSYLTRANSFERASE"/>
    <property type="match status" value="1"/>
</dbReference>
<organism evidence="8 9">
    <name type="scientific">Betta splendens</name>
    <name type="common">Siamese fighting fish</name>
    <dbReference type="NCBI Taxonomy" id="158456"/>
    <lineage>
        <taxon>Eukaryota</taxon>
        <taxon>Metazoa</taxon>
        <taxon>Chordata</taxon>
        <taxon>Craniata</taxon>
        <taxon>Vertebrata</taxon>
        <taxon>Euteleostomi</taxon>
        <taxon>Actinopterygii</taxon>
        <taxon>Neopterygii</taxon>
        <taxon>Teleostei</taxon>
        <taxon>Neoteleostei</taxon>
        <taxon>Acanthomorphata</taxon>
        <taxon>Anabantaria</taxon>
        <taxon>Anabantiformes</taxon>
        <taxon>Anabantoidei</taxon>
        <taxon>Osphronemidae</taxon>
        <taxon>Betta</taxon>
    </lineage>
</organism>
<sequence>MIGTVLLLCFLFSWIRPVDARMVHLDPGVRGAEKAVQLSLAKDSVDDMFFGCSAAMTELVKNTLFKKENKGMFADVWKGAEACAVKNLKKRKAEDEALTKQHMQAICAYTSDEDGDFYNTFNQALRRNMKNYGAGFPFHTLYFWLTSAVQLLNNNKKCHTTFRRTNLDFTGKVSGEVRFGSFASSSYKPTLVDFGNKTCFRIRTCLGASLRSFSVVKEEEEVLIAPYEIFKITAKKKGCDVPELVGCRVVYMLQSVGLLSNLNCKLVNAVTEHTEGLSDHGSVSDFFGQTL</sequence>
<dbReference type="InterPro" id="IPR050999">
    <property type="entry name" value="ADP-ribosyltransferase_ARG"/>
</dbReference>
<feature type="chain" id="PRO_5035352159" description="NAD(P)(+)--arginine ADP-ribosyltransferase" evidence="7">
    <location>
        <begin position="21"/>
        <end position="291"/>
    </location>
</feature>
<dbReference type="GO" id="GO:0016779">
    <property type="term" value="F:nucleotidyltransferase activity"/>
    <property type="evidence" value="ECO:0007669"/>
    <property type="project" value="UniProtKB-KW"/>
</dbReference>
<evidence type="ECO:0000256" key="6">
    <source>
        <dbReference type="ARBA" id="ARBA00047597"/>
    </source>
</evidence>
<evidence type="ECO:0000313" key="8">
    <source>
        <dbReference type="Proteomes" id="UP000515150"/>
    </source>
</evidence>
<comment type="catalytic activity">
    <reaction evidence="6 7">
        <text>L-arginyl-[protein] + NAD(+) = N(omega)-(ADP-D-ribosyl)-L-arginyl-[protein] + nicotinamide + H(+)</text>
        <dbReference type="Rhea" id="RHEA:19149"/>
        <dbReference type="Rhea" id="RHEA-COMP:10532"/>
        <dbReference type="Rhea" id="RHEA-COMP:15087"/>
        <dbReference type="ChEBI" id="CHEBI:15378"/>
        <dbReference type="ChEBI" id="CHEBI:17154"/>
        <dbReference type="ChEBI" id="CHEBI:29965"/>
        <dbReference type="ChEBI" id="CHEBI:57540"/>
        <dbReference type="ChEBI" id="CHEBI:142554"/>
        <dbReference type="EC" id="2.4.2.31"/>
    </reaction>
</comment>
<reference evidence="9" key="1">
    <citation type="submission" date="2025-08" db="UniProtKB">
        <authorList>
            <consortium name="RefSeq"/>
        </authorList>
    </citation>
    <scope>IDENTIFICATION</scope>
</reference>
<feature type="signal peptide" evidence="7">
    <location>
        <begin position="1"/>
        <end position="20"/>
    </location>
</feature>
<keyword evidence="7" id="KW-0520">NAD</keyword>
<accession>A0A6P7L5Y3</accession>
<keyword evidence="5 7" id="KW-0521">NADP</keyword>
<dbReference type="Gene3D" id="3.90.176.10">
    <property type="entry name" value="Toxin ADP-ribosyltransferase, Chain A, domain 1"/>
    <property type="match status" value="1"/>
</dbReference>
<dbReference type="FunFam" id="3.90.176.10:FF:000003">
    <property type="entry name" value="NAD(P)(+)--arginine ADP-ribosyltransferase"/>
    <property type="match status" value="1"/>
</dbReference>
<evidence type="ECO:0000256" key="1">
    <source>
        <dbReference type="ARBA" id="ARBA00009558"/>
    </source>
</evidence>
<comment type="similarity">
    <text evidence="1 7">Belongs to the Arg-specific ADP-ribosyltransferase family.</text>
</comment>
<keyword evidence="4" id="KW-0548">Nucleotidyltransferase</keyword>
<keyword evidence="2 7" id="KW-0328">Glycosyltransferase</keyword>
<dbReference type="GeneID" id="114845009"/>
<dbReference type="InParanoid" id="A0A6P7L5Y3"/>
<dbReference type="RefSeq" id="XP_028988568.1">
    <property type="nucleotide sequence ID" value="XM_029132735.3"/>
</dbReference>
<dbReference type="GO" id="GO:0106274">
    <property type="term" value="F:NAD+-protein-arginine ADP-ribosyltransferase activity"/>
    <property type="evidence" value="ECO:0007669"/>
    <property type="project" value="UniProtKB-EC"/>
</dbReference>
<evidence type="ECO:0000256" key="3">
    <source>
        <dbReference type="ARBA" id="ARBA00022679"/>
    </source>
</evidence>
<evidence type="ECO:0000256" key="4">
    <source>
        <dbReference type="ARBA" id="ARBA00022695"/>
    </source>
</evidence>
<dbReference type="PRINTS" id="PR00970">
    <property type="entry name" value="RIBTRNSFRASE"/>
</dbReference>
<name>A0A6P7L5Y3_BETSP</name>
<evidence type="ECO:0000313" key="9">
    <source>
        <dbReference type="RefSeq" id="XP_028988568.1"/>
    </source>
</evidence>
<dbReference type="SUPFAM" id="SSF56399">
    <property type="entry name" value="ADP-ribosylation"/>
    <property type="match status" value="1"/>
</dbReference>